<gene>
    <name evidence="2" type="ordered locus">PSMK_19930</name>
</gene>
<dbReference type="PANTHER" id="PTHR33993">
    <property type="entry name" value="GLYOXALASE-RELATED"/>
    <property type="match status" value="1"/>
</dbReference>
<dbReference type="RefSeq" id="WP_014437370.1">
    <property type="nucleotide sequence ID" value="NC_017080.1"/>
</dbReference>
<dbReference type="Gene3D" id="3.10.180.10">
    <property type="entry name" value="2,3-Dihydroxybiphenyl 1,2-Dioxygenase, domain 1"/>
    <property type="match status" value="1"/>
</dbReference>
<dbReference type="CDD" id="cd07247">
    <property type="entry name" value="SgaA_N_like"/>
    <property type="match status" value="1"/>
</dbReference>
<evidence type="ECO:0000259" key="1">
    <source>
        <dbReference type="PROSITE" id="PS51819"/>
    </source>
</evidence>
<dbReference type="EMBL" id="AP012338">
    <property type="protein sequence ID" value="BAM04152.1"/>
    <property type="molecule type" value="Genomic_DNA"/>
</dbReference>
<organism evidence="2 3">
    <name type="scientific">Phycisphaera mikurensis (strain NBRC 102666 / KCTC 22515 / FYK2301M01)</name>
    <dbReference type="NCBI Taxonomy" id="1142394"/>
    <lineage>
        <taxon>Bacteria</taxon>
        <taxon>Pseudomonadati</taxon>
        <taxon>Planctomycetota</taxon>
        <taxon>Phycisphaerae</taxon>
        <taxon>Phycisphaerales</taxon>
        <taxon>Phycisphaeraceae</taxon>
        <taxon>Phycisphaera</taxon>
    </lineage>
</organism>
<keyword evidence="3" id="KW-1185">Reference proteome</keyword>
<evidence type="ECO:0000313" key="2">
    <source>
        <dbReference type="EMBL" id="BAM04152.1"/>
    </source>
</evidence>
<dbReference type="KEGG" id="phm:PSMK_19930"/>
<proteinExistence type="predicted"/>
<dbReference type="HOGENOM" id="CLU_127592_3_0_0"/>
<dbReference type="eggNOG" id="COG3324">
    <property type="taxonomic scope" value="Bacteria"/>
</dbReference>
<evidence type="ECO:0000313" key="3">
    <source>
        <dbReference type="Proteomes" id="UP000007881"/>
    </source>
</evidence>
<dbReference type="SUPFAM" id="SSF54593">
    <property type="entry name" value="Glyoxalase/Bleomycin resistance protein/Dihydroxybiphenyl dioxygenase"/>
    <property type="match status" value="1"/>
</dbReference>
<dbReference type="PROSITE" id="PS51819">
    <property type="entry name" value="VOC"/>
    <property type="match status" value="1"/>
</dbReference>
<dbReference type="Proteomes" id="UP000007881">
    <property type="component" value="Chromosome"/>
</dbReference>
<reference evidence="2 3" key="1">
    <citation type="submission" date="2012-02" db="EMBL/GenBank/DDBJ databases">
        <title>Complete genome sequence of Phycisphaera mikurensis NBRC 102666.</title>
        <authorList>
            <person name="Ankai A."/>
            <person name="Hosoyama A."/>
            <person name="Terui Y."/>
            <person name="Sekine M."/>
            <person name="Fukai R."/>
            <person name="Kato Y."/>
            <person name="Nakamura S."/>
            <person name="Yamada-Narita S."/>
            <person name="Kawakoshi A."/>
            <person name="Fukunaga Y."/>
            <person name="Yamazaki S."/>
            <person name="Fujita N."/>
        </authorList>
    </citation>
    <scope>NUCLEOTIDE SEQUENCE [LARGE SCALE GENOMIC DNA]</scope>
    <source>
        <strain evidence="3">NBRC 102666 / KCTC 22515 / FYK2301M01</strain>
    </source>
</reference>
<dbReference type="InterPro" id="IPR004360">
    <property type="entry name" value="Glyas_Fos-R_dOase_dom"/>
</dbReference>
<dbReference type="InterPro" id="IPR052164">
    <property type="entry name" value="Anthracycline_SecMetBiosynth"/>
</dbReference>
<dbReference type="Pfam" id="PF00903">
    <property type="entry name" value="Glyoxalase"/>
    <property type="match status" value="1"/>
</dbReference>
<dbReference type="AlphaFoldDB" id="I0IFW4"/>
<feature type="domain" description="VOC" evidence="1">
    <location>
        <begin position="4"/>
        <end position="110"/>
    </location>
</feature>
<protein>
    <recommendedName>
        <fullName evidence="1">VOC domain-containing protein</fullName>
    </recommendedName>
</protein>
<sequence>MAGYISYFEIGADDAGSSRDFFRELFGWPFHSMGDGDEGYFETPGVKAGLHGGDQHAVFLPFFAVDDLASAADRVNQLGGHAGEVSEESGFGRFCMCQDPQGVRFGLHSAPTAGAA</sequence>
<dbReference type="InterPro" id="IPR037523">
    <property type="entry name" value="VOC_core"/>
</dbReference>
<accession>I0IFW4</accession>
<name>I0IFW4_PHYMF</name>
<dbReference type="InterPro" id="IPR029068">
    <property type="entry name" value="Glyas_Bleomycin-R_OHBP_Dase"/>
</dbReference>